<dbReference type="InterPro" id="IPR010099">
    <property type="entry name" value="SDR39U1"/>
</dbReference>
<organism evidence="4 5">
    <name type="scientific">OM182 bacterium MED-G28</name>
    <dbReference type="NCBI Taxonomy" id="1986256"/>
    <lineage>
        <taxon>Bacteria</taxon>
        <taxon>Pseudomonadati</taxon>
        <taxon>Pseudomonadota</taxon>
        <taxon>Gammaproteobacteria</taxon>
        <taxon>OMG group</taxon>
        <taxon>OM182 clade</taxon>
    </lineage>
</organism>
<evidence type="ECO:0000259" key="2">
    <source>
        <dbReference type="Pfam" id="PF01370"/>
    </source>
</evidence>
<comment type="similarity">
    <text evidence="1">Belongs to the NAD(P)-dependent epimerase/dehydratase family. SDR39U1 subfamily.</text>
</comment>
<evidence type="ECO:0000256" key="1">
    <source>
        <dbReference type="ARBA" id="ARBA00009353"/>
    </source>
</evidence>
<dbReference type="Pfam" id="PF01370">
    <property type="entry name" value="Epimerase"/>
    <property type="match status" value="1"/>
</dbReference>
<gene>
    <name evidence="4" type="ORF">CNF02_08840</name>
</gene>
<feature type="domain" description="DUF1731" evidence="3">
    <location>
        <begin position="250"/>
        <end position="297"/>
    </location>
</feature>
<sequence>MNSKKNILITGASGMLGRAISSALENLGYTVFKLKRNVSEGPFYYLENTGHIFLDPSISLHAVINLAGKNISEKRWSTKTKKLLVDSRVQTTLLICRALAKLPMPPKILLSASAIGYYGTNEEKIFDESSCAGQDFLSILAQSWESATMPAQEAGIRTTFLRFGLVLSPTGGVLKNLILPFRAATVGVIGSGEQTMSWISLNDAVQIMLALLTENGVSGPINLVSGHIVTNREFAHCLKKSINRLKLPRIPSAIVRLMFGEMADAALLTSSSVTSLKIKKLGIELQHPKLQNCLSDILKN</sequence>
<dbReference type="NCBIfam" id="TIGR01777">
    <property type="entry name" value="yfcH"/>
    <property type="match status" value="1"/>
</dbReference>
<dbReference type="SUPFAM" id="SSF51735">
    <property type="entry name" value="NAD(P)-binding Rossmann-fold domains"/>
    <property type="match status" value="1"/>
</dbReference>
<dbReference type="InterPro" id="IPR001509">
    <property type="entry name" value="Epimerase_deHydtase"/>
</dbReference>
<protein>
    <submittedName>
        <fullName evidence="4">TIGR01777 family protein</fullName>
    </submittedName>
</protein>
<evidence type="ECO:0000313" key="5">
    <source>
        <dbReference type="Proteomes" id="UP000219329"/>
    </source>
</evidence>
<dbReference type="PANTHER" id="PTHR11092">
    <property type="entry name" value="SUGAR NUCLEOTIDE EPIMERASE RELATED"/>
    <property type="match status" value="1"/>
</dbReference>
<feature type="domain" description="NAD-dependent epimerase/dehydratase" evidence="2">
    <location>
        <begin position="7"/>
        <end position="217"/>
    </location>
</feature>
<evidence type="ECO:0000313" key="4">
    <source>
        <dbReference type="EMBL" id="PDH33284.1"/>
    </source>
</evidence>
<accession>A0A2A5WAF9</accession>
<dbReference type="Pfam" id="PF08338">
    <property type="entry name" value="DUF1731"/>
    <property type="match status" value="1"/>
</dbReference>
<dbReference type="InterPro" id="IPR036291">
    <property type="entry name" value="NAD(P)-bd_dom_sf"/>
</dbReference>
<dbReference type="PANTHER" id="PTHR11092:SF0">
    <property type="entry name" value="EPIMERASE FAMILY PROTEIN SDR39U1"/>
    <property type="match status" value="1"/>
</dbReference>
<dbReference type="Gene3D" id="3.40.50.720">
    <property type="entry name" value="NAD(P)-binding Rossmann-like Domain"/>
    <property type="match status" value="1"/>
</dbReference>
<dbReference type="InterPro" id="IPR013549">
    <property type="entry name" value="DUF1731"/>
</dbReference>
<comment type="caution">
    <text evidence="4">The sequence shown here is derived from an EMBL/GenBank/DDBJ whole genome shotgun (WGS) entry which is preliminary data.</text>
</comment>
<dbReference type="Proteomes" id="UP000219329">
    <property type="component" value="Unassembled WGS sequence"/>
</dbReference>
<dbReference type="AlphaFoldDB" id="A0A2A5WAF9"/>
<evidence type="ECO:0000259" key="3">
    <source>
        <dbReference type="Pfam" id="PF08338"/>
    </source>
</evidence>
<dbReference type="EMBL" id="NTJZ01000009">
    <property type="protein sequence ID" value="PDH33284.1"/>
    <property type="molecule type" value="Genomic_DNA"/>
</dbReference>
<name>A0A2A5WAF9_9GAMM</name>
<proteinExistence type="inferred from homology"/>
<reference evidence="4 5" key="1">
    <citation type="submission" date="2017-08" db="EMBL/GenBank/DDBJ databases">
        <title>Fine stratification of microbial communities through a metagenomic profile of the photic zone.</title>
        <authorList>
            <person name="Haro-Moreno J.M."/>
            <person name="Lopez-Perez M."/>
            <person name="De La Torre J."/>
            <person name="Picazo A."/>
            <person name="Camacho A."/>
            <person name="Rodriguez-Valera F."/>
        </authorList>
    </citation>
    <scope>NUCLEOTIDE SEQUENCE [LARGE SCALE GENOMIC DNA]</scope>
    <source>
        <strain evidence="4">MED-G28</strain>
    </source>
</reference>